<dbReference type="AlphaFoldDB" id="A0A1B7TEX0"/>
<feature type="region of interest" description="Disordered" evidence="8">
    <location>
        <begin position="122"/>
        <end position="171"/>
    </location>
</feature>
<evidence type="ECO:0000256" key="5">
    <source>
        <dbReference type="ARBA" id="ARBA00023136"/>
    </source>
</evidence>
<dbReference type="PIRSF" id="PIRSF028865">
    <property type="entry name" value="Membrin-2"/>
    <property type="match status" value="1"/>
</dbReference>
<comment type="subcellular location">
    <subcellularLocation>
        <location evidence="6">Endomembrane system</location>
        <topology evidence="6">Single-pass type IV membrane protein</topology>
    </subcellularLocation>
</comment>
<dbReference type="PROSITE" id="PS50192">
    <property type="entry name" value="T_SNARE"/>
    <property type="match status" value="1"/>
</dbReference>
<comment type="caution">
    <text evidence="11">The sequence shown here is derived from an EMBL/GenBank/DDBJ whole genome shotgun (WGS) entry which is preliminary data.</text>
</comment>
<protein>
    <recommendedName>
        <fullName evidence="10">t-SNARE coiled-coil homology domain-containing protein</fullName>
    </recommendedName>
</protein>
<keyword evidence="3" id="KW-0653">Protein transport</keyword>
<keyword evidence="5 9" id="KW-0472">Membrane</keyword>
<feature type="coiled-coil region" evidence="7">
    <location>
        <begin position="50"/>
        <end position="117"/>
    </location>
</feature>
<evidence type="ECO:0000256" key="8">
    <source>
        <dbReference type="SAM" id="MobiDB-lite"/>
    </source>
</evidence>
<evidence type="ECO:0000259" key="10">
    <source>
        <dbReference type="PROSITE" id="PS50192"/>
    </source>
</evidence>
<keyword evidence="2 9" id="KW-0812">Transmembrane</keyword>
<evidence type="ECO:0000256" key="4">
    <source>
        <dbReference type="ARBA" id="ARBA00022989"/>
    </source>
</evidence>
<organism evidence="11 12">
    <name type="scientific">Hanseniaspora valbyensis NRRL Y-1626</name>
    <dbReference type="NCBI Taxonomy" id="766949"/>
    <lineage>
        <taxon>Eukaryota</taxon>
        <taxon>Fungi</taxon>
        <taxon>Dikarya</taxon>
        <taxon>Ascomycota</taxon>
        <taxon>Saccharomycotina</taxon>
        <taxon>Saccharomycetes</taxon>
        <taxon>Saccharomycodales</taxon>
        <taxon>Saccharomycodaceae</taxon>
        <taxon>Hanseniaspora</taxon>
    </lineage>
</organism>
<evidence type="ECO:0000256" key="2">
    <source>
        <dbReference type="ARBA" id="ARBA00022692"/>
    </source>
</evidence>
<reference evidence="12" key="1">
    <citation type="journal article" date="2016" name="Proc. Natl. Acad. Sci. U.S.A.">
        <title>Comparative genomics of biotechnologically important yeasts.</title>
        <authorList>
            <person name="Riley R."/>
            <person name="Haridas S."/>
            <person name="Wolfe K.H."/>
            <person name="Lopes M.R."/>
            <person name="Hittinger C.T."/>
            <person name="Goeker M."/>
            <person name="Salamov A.A."/>
            <person name="Wisecaver J.H."/>
            <person name="Long T.M."/>
            <person name="Calvey C.H."/>
            <person name="Aerts A.L."/>
            <person name="Barry K.W."/>
            <person name="Choi C."/>
            <person name="Clum A."/>
            <person name="Coughlan A.Y."/>
            <person name="Deshpande S."/>
            <person name="Douglass A.P."/>
            <person name="Hanson S.J."/>
            <person name="Klenk H.-P."/>
            <person name="LaButti K.M."/>
            <person name="Lapidus A."/>
            <person name="Lindquist E.A."/>
            <person name="Lipzen A.M."/>
            <person name="Meier-Kolthoff J.P."/>
            <person name="Ohm R.A."/>
            <person name="Otillar R.P."/>
            <person name="Pangilinan J.L."/>
            <person name="Peng Y."/>
            <person name="Rokas A."/>
            <person name="Rosa C.A."/>
            <person name="Scheuner C."/>
            <person name="Sibirny A.A."/>
            <person name="Slot J.C."/>
            <person name="Stielow J.B."/>
            <person name="Sun H."/>
            <person name="Kurtzman C.P."/>
            <person name="Blackwell M."/>
            <person name="Grigoriev I.V."/>
            <person name="Jeffries T.W."/>
        </authorList>
    </citation>
    <scope>NUCLEOTIDE SEQUENCE [LARGE SCALE GENOMIC DNA]</scope>
    <source>
        <strain evidence="12">NRRL Y-1626</strain>
    </source>
</reference>
<proteinExistence type="predicted"/>
<evidence type="ECO:0000256" key="9">
    <source>
        <dbReference type="SAM" id="Phobius"/>
    </source>
</evidence>
<dbReference type="GO" id="GO:0015031">
    <property type="term" value="P:protein transport"/>
    <property type="evidence" value="ECO:0007669"/>
    <property type="project" value="UniProtKB-KW"/>
</dbReference>
<dbReference type="GO" id="GO:0005794">
    <property type="term" value="C:Golgi apparatus"/>
    <property type="evidence" value="ECO:0007669"/>
    <property type="project" value="InterPro"/>
</dbReference>
<feature type="compositionally biased region" description="Polar residues" evidence="8">
    <location>
        <begin position="122"/>
        <end position="154"/>
    </location>
</feature>
<dbReference type="EMBL" id="LXPE01000009">
    <property type="protein sequence ID" value="OBA27271.1"/>
    <property type="molecule type" value="Genomic_DNA"/>
</dbReference>
<sequence>MNALYNHANKQKQLLLKDIVKFETYLRNEHDLSSNLNSIISTQGSIQTTLISLKKTLQKYKQQYENVIKQSKEDDDGEDDAEILKIKSRLDVLENEYTEFDTKIKDLKTQFKDLKKNNLFASSYNSVDNGNTSTLQNRGARSSNVSENPLSSNMNDDKMHRNPFESATSGNNNNNIFGANYYNDERSILNKTNKRLDQILEMGTNTLDDIMEQNQILSKVQTRMTSTLKTLGVSTDTINKVNKLVLKDKIRFYTSLVVFLILCWLTIYFL</sequence>
<dbReference type="GO" id="GO:0016192">
    <property type="term" value="P:vesicle-mediated transport"/>
    <property type="evidence" value="ECO:0007669"/>
    <property type="project" value="InterPro"/>
</dbReference>
<feature type="non-terminal residue" evidence="11">
    <location>
        <position position="270"/>
    </location>
</feature>
<accession>A0A1B7TEX0</accession>
<dbReference type="InterPro" id="IPR027027">
    <property type="entry name" value="GOSR2/Membrin/Bos1"/>
</dbReference>
<keyword evidence="1" id="KW-0813">Transport</keyword>
<dbReference type="InterPro" id="IPR000727">
    <property type="entry name" value="T_SNARE_dom"/>
</dbReference>
<keyword evidence="7" id="KW-0175">Coiled coil</keyword>
<gene>
    <name evidence="11" type="ORF">HANVADRAFT_52314</name>
</gene>
<keyword evidence="4 9" id="KW-1133">Transmembrane helix</keyword>
<evidence type="ECO:0000256" key="7">
    <source>
        <dbReference type="SAM" id="Coils"/>
    </source>
</evidence>
<dbReference type="GO" id="GO:0005484">
    <property type="term" value="F:SNAP receptor activity"/>
    <property type="evidence" value="ECO:0007669"/>
    <property type="project" value="InterPro"/>
</dbReference>
<name>A0A1B7TEX0_9ASCO</name>
<evidence type="ECO:0000313" key="11">
    <source>
        <dbReference type="EMBL" id="OBA27271.1"/>
    </source>
</evidence>
<evidence type="ECO:0000256" key="3">
    <source>
        <dbReference type="ARBA" id="ARBA00022927"/>
    </source>
</evidence>
<feature type="transmembrane region" description="Helical" evidence="9">
    <location>
        <begin position="250"/>
        <end position="269"/>
    </location>
</feature>
<dbReference type="OrthoDB" id="158360at2759"/>
<evidence type="ECO:0000256" key="6">
    <source>
        <dbReference type="ARBA" id="ARBA00046280"/>
    </source>
</evidence>
<evidence type="ECO:0000313" key="12">
    <source>
        <dbReference type="Proteomes" id="UP000092321"/>
    </source>
</evidence>
<dbReference type="Proteomes" id="UP000092321">
    <property type="component" value="Unassembled WGS sequence"/>
</dbReference>
<feature type="domain" description="T-SNARE coiled-coil homology" evidence="10">
    <location>
        <begin position="179"/>
        <end position="241"/>
    </location>
</feature>
<keyword evidence="12" id="KW-1185">Reference proteome</keyword>
<evidence type="ECO:0000256" key="1">
    <source>
        <dbReference type="ARBA" id="ARBA00022448"/>
    </source>
</evidence>